<dbReference type="InterPro" id="IPR023772">
    <property type="entry name" value="DNA-bd_HTH_TetR-type_CS"/>
</dbReference>
<dbReference type="InterPro" id="IPR001647">
    <property type="entry name" value="HTH_TetR"/>
</dbReference>
<dbReference type="Proteomes" id="UP001312865">
    <property type="component" value="Unassembled WGS sequence"/>
</dbReference>
<comment type="caution">
    <text evidence="5">The sequence shown here is derived from an EMBL/GenBank/DDBJ whole genome shotgun (WGS) entry which is preliminary data.</text>
</comment>
<dbReference type="PRINTS" id="PR00455">
    <property type="entry name" value="HTHTETR"/>
</dbReference>
<dbReference type="PANTHER" id="PTHR43479:SF22">
    <property type="entry name" value="TRANSCRIPTIONAL REGULATOR, TETR FAMILY"/>
    <property type="match status" value="1"/>
</dbReference>
<evidence type="ECO:0000256" key="1">
    <source>
        <dbReference type="ARBA" id="ARBA00022491"/>
    </source>
</evidence>
<keyword evidence="6" id="KW-1185">Reference proteome</keyword>
<feature type="DNA-binding region" description="H-T-H motif" evidence="3">
    <location>
        <begin position="25"/>
        <end position="44"/>
    </location>
</feature>
<proteinExistence type="predicted"/>
<sequence length="303" mass="35440">MDLKEKKIIETALSFFSEKGYYATSVQEIAEECNISKGSLYKYFPSKEDLFIGVCTFFQNELFEKATFVHMEDSSSSTEWLTKQLTLQMEDFIAKREFFILQLKEIPFKDNYKLNSLRQQMKSRIMKWQRDILLKAYGNAVKPFVWDLVVMLQGMMKEYLMLLAVSQQEKPVEEIATFLVQRLDALVLDLKSRPNQVLITNRELIPIFGDHSDIKQSEETISSLIQSIKESIMISESKVEDPFLSSVLLLEEEWKNSKPRKFLMEALLSYIEESSSDSSLTFYVQKAKWLLEEKKGEENSWNI</sequence>
<dbReference type="InterPro" id="IPR009057">
    <property type="entry name" value="Homeodomain-like_sf"/>
</dbReference>
<keyword evidence="1" id="KW-0678">Repressor</keyword>
<protein>
    <submittedName>
        <fullName evidence="5">TetR/AcrR family transcriptional regulator</fullName>
    </submittedName>
</protein>
<accession>A0ABU8HGM9</accession>
<dbReference type="PROSITE" id="PS01081">
    <property type="entry name" value="HTH_TETR_1"/>
    <property type="match status" value="1"/>
</dbReference>
<reference evidence="5 6" key="1">
    <citation type="journal article" date="2018" name="J. Microbiol.">
        <title>Bacillus spongiae sp. nov., isolated from sponge of Jeju Island.</title>
        <authorList>
            <person name="Lee G.E."/>
            <person name="Im W.T."/>
            <person name="Park J.S."/>
        </authorList>
    </citation>
    <scope>NUCLEOTIDE SEQUENCE [LARGE SCALE GENOMIC DNA]</scope>
    <source>
        <strain evidence="5 6">135PIL107-10</strain>
    </source>
</reference>
<dbReference type="PANTHER" id="PTHR43479">
    <property type="entry name" value="ACREF/ENVCD OPERON REPRESSOR-RELATED"/>
    <property type="match status" value="1"/>
</dbReference>
<keyword evidence="2 3" id="KW-0238">DNA-binding</keyword>
<evidence type="ECO:0000256" key="2">
    <source>
        <dbReference type="ARBA" id="ARBA00023125"/>
    </source>
</evidence>
<gene>
    <name evidence="5" type="ORF">WAK64_14800</name>
</gene>
<dbReference type="InterPro" id="IPR050624">
    <property type="entry name" value="HTH-type_Tx_Regulator"/>
</dbReference>
<evidence type="ECO:0000313" key="5">
    <source>
        <dbReference type="EMBL" id="MEI5908324.1"/>
    </source>
</evidence>
<dbReference type="Gene3D" id="1.10.357.10">
    <property type="entry name" value="Tetracycline Repressor, domain 2"/>
    <property type="match status" value="1"/>
</dbReference>
<evidence type="ECO:0000313" key="6">
    <source>
        <dbReference type="Proteomes" id="UP001312865"/>
    </source>
</evidence>
<dbReference type="SUPFAM" id="SSF46689">
    <property type="entry name" value="Homeodomain-like"/>
    <property type="match status" value="1"/>
</dbReference>
<dbReference type="RefSeq" id="WP_336587769.1">
    <property type="nucleotide sequence ID" value="NZ_JBBAXC010000012.1"/>
</dbReference>
<evidence type="ECO:0000259" key="4">
    <source>
        <dbReference type="PROSITE" id="PS50977"/>
    </source>
</evidence>
<name>A0ABU8HGM9_9BACI</name>
<dbReference type="Pfam" id="PF00440">
    <property type="entry name" value="TetR_N"/>
    <property type="match status" value="1"/>
</dbReference>
<dbReference type="EMBL" id="JBBAXC010000012">
    <property type="protein sequence ID" value="MEI5908324.1"/>
    <property type="molecule type" value="Genomic_DNA"/>
</dbReference>
<evidence type="ECO:0000256" key="3">
    <source>
        <dbReference type="PROSITE-ProRule" id="PRU00335"/>
    </source>
</evidence>
<dbReference type="PROSITE" id="PS50977">
    <property type="entry name" value="HTH_TETR_2"/>
    <property type="match status" value="1"/>
</dbReference>
<organism evidence="5 6">
    <name type="scientific">Bacillus spongiae</name>
    <dbReference type="NCBI Taxonomy" id="2683610"/>
    <lineage>
        <taxon>Bacteria</taxon>
        <taxon>Bacillati</taxon>
        <taxon>Bacillota</taxon>
        <taxon>Bacilli</taxon>
        <taxon>Bacillales</taxon>
        <taxon>Bacillaceae</taxon>
        <taxon>Bacillus</taxon>
    </lineage>
</organism>
<feature type="domain" description="HTH tetR-type" evidence="4">
    <location>
        <begin position="2"/>
        <end position="62"/>
    </location>
</feature>